<organism evidence="4 5">
    <name type="scientific">Spodoptera exigua</name>
    <name type="common">Beet armyworm</name>
    <name type="synonym">Noctua fulgens</name>
    <dbReference type="NCBI Taxonomy" id="7107"/>
    <lineage>
        <taxon>Eukaryota</taxon>
        <taxon>Metazoa</taxon>
        <taxon>Ecdysozoa</taxon>
        <taxon>Arthropoda</taxon>
        <taxon>Hexapoda</taxon>
        <taxon>Insecta</taxon>
        <taxon>Pterygota</taxon>
        <taxon>Neoptera</taxon>
        <taxon>Endopterygota</taxon>
        <taxon>Lepidoptera</taxon>
        <taxon>Glossata</taxon>
        <taxon>Ditrysia</taxon>
        <taxon>Noctuoidea</taxon>
        <taxon>Noctuidae</taxon>
        <taxon>Amphipyrinae</taxon>
        <taxon>Spodoptera</taxon>
    </lineage>
</organism>
<accession>A0A922SLP0</accession>
<dbReference type="Proteomes" id="UP000814243">
    <property type="component" value="Unassembled WGS sequence"/>
</dbReference>
<evidence type="ECO:0000256" key="2">
    <source>
        <dbReference type="SAM" id="Phobius"/>
    </source>
</evidence>
<feature type="compositionally biased region" description="Basic and acidic residues" evidence="1">
    <location>
        <begin position="213"/>
        <end position="222"/>
    </location>
</feature>
<dbReference type="InterPro" id="IPR007110">
    <property type="entry name" value="Ig-like_dom"/>
</dbReference>
<reference evidence="4" key="1">
    <citation type="journal article" date="2021" name="G3 (Bethesda)">
        <title>Genome and transcriptome analysis of the beet armyworm Spodoptera exigua reveals targets for pest control. .</title>
        <authorList>
            <person name="Simon S."/>
            <person name="Breeschoten T."/>
            <person name="Jansen H.J."/>
            <person name="Dirks R.P."/>
            <person name="Schranz M.E."/>
            <person name="Ros V.I.D."/>
        </authorList>
    </citation>
    <scope>NUCLEOTIDE SEQUENCE</scope>
    <source>
        <strain evidence="4">TB_SE_WUR_2020</strain>
    </source>
</reference>
<dbReference type="EMBL" id="JACEFF010000167">
    <property type="protein sequence ID" value="KAH9642902.1"/>
    <property type="molecule type" value="Genomic_DNA"/>
</dbReference>
<feature type="domain" description="Ig-like" evidence="3">
    <location>
        <begin position="4"/>
        <end position="94"/>
    </location>
</feature>
<proteinExistence type="predicted"/>
<keyword evidence="2" id="KW-1133">Transmembrane helix</keyword>
<dbReference type="InterPro" id="IPR036179">
    <property type="entry name" value="Ig-like_dom_sf"/>
</dbReference>
<evidence type="ECO:0000256" key="1">
    <source>
        <dbReference type="SAM" id="MobiDB-lite"/>
    </source>
</evidence>
<evidence type="ECO:0000313" key="5">
    <source>
        <dbReference type="Proteomes" id="UP000814243"/>
    </source>
</evidence>
<evidence type="ECO:0000313" key="4">
    <source>
        <dbReference type="EMBL" id="KAH9642902.1"/>
    </source>
</evidence>
<dbReference type="PANTHER" id="PTHR23278">
    <property type="entry name" value="SIDESTEP PROTEIN"/>
    <property type="match status" value="1"/>
</dbReference>
<name>A0A922SLP0_SPOEX</name>
<gene>
    <name evidence="4" type="ORF">HF086_003501</name>
</gene>
<dbReference type="AlphaFoldDB" id="A0A922SLP0"/>
<comment type="caution">
    <text evidence="4">The sequence shown here is derived from an EMBL/GenBank/DDBJ whole genome shotgun (WGS) entry which is preliminary data.</text>
</comment>
<keyword evidence="2" id="KW-0472">Membrane</keyword>
<dbReference type="PANTHER" id="PTHR23278:SF19">
    <property type="entry name" value="OBSCURIN"/>
    <property type="match status" value="1"/>
</dbReference>
<sequence length="304" mass="32624">MVKPDKPVCLATSIAIVGAAINEPTKVTCEVDAFPPPKNFQWTLNNSMGTSEIEPEKYILNGVGRSVLFYTPSSEKDYGSLACRATNLAGQQVEPCRYSLLPAVRPDPLANCSAVNLTDDSAEIRCIAEAKSGKAVGVDASWALGVIAGIAGTLVVIVVIALLARRRQHQPMQYEAPMQTVKAYKGAIQSTNHSPVQPDDKNPDVVPLGKDFNSARDLERPPEPPPYGTVMSPPVGSSRSSNSLHHHDVRPVTPHTPITPASDAHSIGTLAEDRRSVTSGTFSRRREVVTTRTPLLANARESCV</sequence>
<feature type="transmembrane region" description="Helical" evidence="2">
    <location>
        <begin position="142"/>
        <end position="164"/>
    </location>
</feature>
<keyword evidence="2" id="KW-0812">Transmembrane</keyword>
<dbReference type="Pfam" id="PF13927">
    <property type="entry name" value="Ig_3"/>
    <property type="match status" value="1"/>
</dbReference>
<feature type="compositionally biased region" description="Low complexity" evidence="1">
    <location>
        <begin position="232"/>
        <end position="243"/>
    </location>
</feature>
<evidence type="ECO:0000259" key="3">
    <source>
        <dbReference type="PROSITE" id="PS50835"/>
    </source>
</evidence>
<feature type="region of interest" description="Disordered" evidence="1">
    <location>
        <begin position="190"/>
        <end position="287"/>
    </location>
</feature>
<dbReference type="PROSITE" id="PS50835">
    <property type="entry name" value="IG_LIKE"/>
    <property type="match status" value="1"/>
</dbReference>
<dbReference type="InterPro" id="IPR013783">
    <property type="entry name" value="Ig-like_fold"/>
</dbReference>
<dbReference type="SUPFAM" id="SSF48726">
    <property type="entry name" value="Immunoglobulin"/>
    <property type="match status" value="1"/>
</dbReference>
<dbReference type="Gene3D" id="2.60.40.10">
    <property type="entry name" value="Immunoglobulins"/>
    <property type="match status" value="1"/>
</dbReference>
<protein>
    <recommendedName>
        <fullName evidence="3">Ig-like domain-containing protein</fullName>
    </recommendedName>
</protein>